<dbReference type="EMBL" id="CP014224">
    <property type="protein sequence ID" value="ANW96403.1"/>
    <property type="molecule type" value="Genomic_DNA"/>
</dbReference>
<dbReference type="Proteomes" id="UP000092967">
    <property type="component" value="Chromosome"/>
</dbReference>
<gene>
    <name evidence="5" type="ORF">AXE80_08985</name>
</gene>
<dbReference type="AlphaFoldDB" id="A0A1B1Y6L0"/>
<evidence type="ECO:0000313" key="5">
    <source>
        <dbReference type="EMBL" id="ANW96403.1"/>
    </source>
</evidence>
<sequence>MKVTSFKSKVFLLIITSIITINANAQNEPFNCVYNAYLFQYNDVYAVNLASGTSLLVAEDITENSINASAYNNVDGYLWGFLKNEPKTLIRIGNDFSTNKFTINSIPDDAIFSFVGDINVDGIYHYKVSKSIYKVDLNPNSDNYLEFIESFELTQNINVHDWAFNVNDNNLYTVEKNSNHLYRINTETKVMTDLGIVPILIGNDYTYGAVYFDVDGNLYVSANQTGTIYRIKNVHNITTNGYIDSNLFAYGPASASNDGARCPSAPVPDEDCSNGKDDDGDGLIDCDDPACSGVESCPTITLTTSANKGGLESNNRLSQKITARNYLRSKTNYDFDSKKAPTFKPSNKIYLGQKTMVGIEDFIPYDGVKNTEAKITTPSDLINLTNAKKIFSVDYVNTQQQTVASILTMETENGVYEHTKYICDRLLGAEILGINTFYINDEMFIKTTIKSPSGEIEHVISFAVSDNGSGYDVESHWNLDKYTQNISYYNYQVWSNSVDDLYRLTSKILEMFSNVKPITSYKNSTPPYVYVKSGNYKNGKLTLNIVNTNNATNIKIKGGLRASETSDTETIDSDIEIDSYNTKIEFEAKSLFDFGFRIEGNNGGTPDDVFMADGAWGVDASAKNTEVISFDVSPQEDIITDGSYMVERGINLSAKTTEYVSVYKAFTPRFNAIDLQEYNTLKLNLKGTGKLSIVIMKEDVQHWEDQHKYTVELTNETTTKEILLSDFKNSHNESIKMSNVTMMVFVLTNENIGTEEYKSVSLENIEFKQAENLSNNNITFNQQVQINPNPIKTNTTISYYSNINSNYELSIFDITGKRINMMTGNTQLGNNNINYNKTNEENGVYVFKLKITNGQSYTGKLIFSN</sequence>
<dbReference type="Pfam" id="PF21959">
    <property type="entry name" value="DUF6923"/>
    <property type="match status" value="1"/>
</dbReference>
<dbReference type="OrthoDB" id="1204817at2"/>
<dbReference type="KEGG" id="wfu:AXE80_08985"/>
<evidence type="ECO:0000256" key="1">
    <source>
        <dbReference type="ARBA" id="ARBA00022729"/>
    </source>
</evidence>
<keyword evidence="6" id="KW-1185">Reference proteome</keyword>
<dbReference type="NCBIfam" id="TIGR04183">
    <property type="entry name" value="Por_Secre_tail"/>
    <property type="match status" value="1"/>
</dbReference>
<dbReference type="InterPro" id="IPR054215">
    <property type="entry name" value="DUF6923"/>
</dbReference>
<feature type="domain" description="Secretion system C-terminal sorting" evidence="3">
    <location>
        <begin position="786"/>
        <end position="862"/>
    </location>
</feature>
<evidence type="ECO:0008006" key="7">
    <source>
        <dbReference type="Google" id="ProtNLM"/>
    </source>
</evidence>
<dbReference type="STRING" id="1790137.AXE80_08985"/>
<keyword evidence="1 2" id="KW-0732">Signal</keyword>
<feature type="signal peptide" evidence="2">
    <location>
        <begin position="1"/>
        <end position="25"/>
    </location>
</feature>
<proteinExistence type="predicted"/>
<evidence type="ECO:0000259" key="3">
    <source>
        <dbReference type="Pfam" id="PF18962"/>
    </source>
</evidence>
<name>A0A1B1Y6L0_9FLAO</name>
<feature type="chain" id="PRO_5008532497" description="Secretion system C-terminal sorting domain-containing protein" evidence="2">
    <location>
        <begin position="26"/>
        <end position="865"/>
    </location>
</feature>
<evidence type="ECO:0000259" key="4">
    <source>
        <dbReference type="Pfam" id="PF21959"/>
    </source>
</evidence>
<feature type="domain" description="DUF6923" evidence="4">
    <location>
        <begin position="50"/>
        <end position="263"/>
    </location>
</feature>
<dbReference type="InterPro" id="IPR026444">
    <property type="entry name" value="Secre_tail"/>
</dbReference>
<dbReference type="SUPFAM" id="SSF63829">
    <property type="entry name" value="Calcium-dependent phosphotriesterase"/>
    <property type="match status" value="1"/>
</dbReference>
<accession>A0A1B1Y6L0</accession>
<evidence type="ECO:0000313" key="6">
    <source>
        <dbReference type="Proteomes" id="UP000092967"/>
    </source>
</evidence>
<reference evidence="5 6" key="1">
    <citation type="submission" date="2016-02" db="EMBL/GenBank/DDBJ databases">
        <authorList>
            <person name="Wen L."/>
            <person name="He K."/>
            <person name="Yang H."/>
        </authorList>
    </citation>
    <scope>NUCLEOTIDE SEQUENCE [LARGE SCALE GENOMIC DNA]</scope>
    <source>
        <strain evidence="5 6">CZ1127</strain>
    </source>
</reference>
<evidence type="ECO:0000256" key="2">
    <source>
        <dbReference type="SAM" id="SignalP"/>
    </source>
</evidence>
<dbReference type="Pfam" id="PF18962">
    <property type="entry name" value="Por_Secre_tail"/>
    <property type="match status" value="1"/>
</dbReference>
<protein>
    <recommendedName>
        <fullName evidence="7">Secretion system C-terminal sorting domain-containing protein</fullName>
    </recommendedName>
</protein>
<organism evidence="5 6">
    <name type="scientific">Wenyingzhuangia fucanilytica</name>
    <dbReference type="NCBI Taxonomy" id="1790137"/>
    <lineage>
        <taxon>Bacteria</taxon>
        <taxon>Pseudomonadati</taxon>
        <taxon>Bacteroidota</taxon>
        <taxon>Flavobacteriia</taxon>
        <taxon>Flavobacteriales</taxon>
        <taxon>Flavobacteriaceae</taxon>
        <taxon>Wenyingzhuangia</taxon>
    </lineage>
</organism>
<dbReference type="RefSeq" id="WP_068826479.1">
    <property type="nucleotide sequence ID" value="NZ_CP014224.1"/>
</dbReference>